<feature type="transmembrane region" description="Helical" evidence="6">
    <location>
        <begin position="140"/>
        <end position="164"/>
    </location>
</feature>
<evidence type="ECO:0000256" key="1">
    <source>
        <dbReference type="ARBA" id="ARBA00004651"/>
    </source>
</evidence>
<dbReference type="Proteomes" id="UP000000641">
    <property type="component" value="Chromosome"/>
</dbReference>
<evidence type="ECO:0000313" key="9">
    <source>
        <dbReference type="Proteomes" id="UP000000641"/>
    </source>
</evidence>
<feature type="transmembrane region" description="Helical" evidence="6">
    <location>
        <begin position="21"/>
        <end position="50"/>
    </location>
</feature>
<feature type="transmembrane region" description="Helical" evidence="6">
    <location>
        <begin position="70"/>
        <end position="92"/>
    </location>
</feature>
<keyword evidence="4 6" id="KW-1133">Transmembrane helix</keyword>
<dbReference type="KEGG" id="tpe:Tpen_1410"/>
<dbReference type="RefSeq" id="WP_011753072.1">
    <property type="nucleotide sequence ID" value="NC_008698.1"/>
</dbReference>
<dbReference type="AlphaFoldDB" id="A1S027"/>
<evidence type="ECO:0000256" key="6">
    <source>
        <dbReference type="SAM" id="Phobius"/>
    </source>
</evidence>
<dbReference type="GeneID" id="4601824"/>
<evidence type="ECO:0000256" key="5">
    <source>
        <dbReference type="ARBA" id="ARBA00023136"/>
    </source>
</evidence>
<dbReference type="Pfam" id="PF01292">
    <property type="entry name" value="Ni_hydr_CYTB"/>
    <property type="match status" value="1"/>
</dbReference>
<reference evidence="9" key="1">
    <citation type="journal article" date="2008" name="J. Bacteriol.">
        <title>Genome sequence of Thermofilum pendens reveals an exceptional loss of biosynthetic pathways without genome reduction.</title>
        <authorList>
            <person name="Anderson I."/>
            <person name="Rodriguez J."/>
            <person name="Susanti D."/>
            <person name="Porat I."/>
            <person name="Reich C."/>
            <person name="Ulrich L.E."/>
            <person name="Elkins J.G."/>
            <person name="Mavromatis K."/>
            <person name="Lykidis A."/>
            <person name="Kim E."/>
            <person name="Thompson L.S."/>
            <person name="Nolan M."/>
            <person name="Land M."/>
            <person name="Copeland A."/>
            <person name="Lapidus A."/>
            <person name="Lucas S."/>
            <person name="Detter C."/>
            <person name="Zhulin I.B."/>
            <person name="Olsen G.J."/>
            <person name="Whitman W."/>
            <person name="Mukhopadhyay B."/>
            <person name="Bristow J."/>
            <person name="Kyrpides N."/>
        </authorList>
    </citation>
    <scope>NUCLEOTIDE SEQUENCE [LARGE SCALE GENOMIC DNA]</scope>
    <source>
        <strain evidence="9">DSM 2475 / Hrk 5</strain>
    </source>
</reference>
<feature type="transmembrane region" description="Helical" evidence="6">
    <location>
        <begin position="176"/>
        <end position="199"/>
    </location>
</feature>
<dbReference type="GO" id="GO:0020037">
    <property type="term" value="F:heme binding"/>
    <property type="evidence" value="ECO:0007669"/>
    <property type="project" value="TreeGrafter"/>
</dbReference>
<dbReference type="GO" id="GO:0009055">
    <property type="term" value="F:electron transfer activity"/>
    <property type="evidence" value="ECO:0007669"/>
    <property type="project" value="InterPro"/>
</dbReference>
<dbReference type="InterPro" id="IPR051542">
    <property type="entry name" value="Hydrogenase_cytochrome"/>
</dbReference>
<dbReference type="STRING" id="368408.Tpen_1410"/>
<evidence type="ECO:0000259" key="7">
    <source>
        <dbReference type="Pfam" id="PF01292"/>
    </source>
</evidence>
<dbReference type="Gene3D" id="1.20.950.20">
    <property type="entry name" value="Transmembrane di-heme cytochromes, Chain C"/>
    <property type="match status" value="1"/>
</dbReference>
<keyword evidence="2" id="KW-1003">Cell membrane</keyword>
<dbReference type="EMBL" id="CP000505">
    <property type="protein sequence ID" value="ABL78807.1"/>
    <property type="molecule type" value="Genomic_DNA"/>
</dbReference>
<protein>
    <submittedName>
        <fullName evidence="8">Formate dehydrogenase, cytochrome b556 subunit (Formate dehydrogenase gamma subunit)</fullName>
    </submittedName>
</protein>
<keyword evidence="5 6" id="KW-0472">Membrane</keyword>
<dbReference type="InterPro" id="IPR011577">
    <property type="entry name" value="Cyt_b561_bac/Ni-Hgenase"/>
</dbReference>
<dbReference type="HOGENOM" id="CLU_1154403_0_0_2"/>
<dbReference type="InterPro" id="IPR016174">
    <property type="entry name" value="Di-haem_cyt_TM"/>
</dbReference>
<dbReference type="GO" id="GO:0005886">
    <property type="term" value="C:plasma membrane"/>
    <property type="evidence" value="ECO:0007669"/>
    <property type="project" value="UniProtKB-SubCell"/>
</dbReference>
<evidence type="ECO:0000313" key="8">
    <source>
        <dbReference type="EMBL" id="ABL78807.1"/>
    </source>
</evidence>
<dbReference type="PANTHER" id="PTHR30485">
    <property type="entry name" value="NI/FE-HYDROGENASE 1 B-TYPE CYTOCHROME SUBUNIT"/>
    <property type="match status" value="1"/>
</dbReference>
<dbReference type="GO" id="GO:0022904">
    <property type="term" value="P:respiratory electron transport chain"/>
    <property type="evidence" value="ECO:0007669"/>
    <property type="project" value="InterPro"/>
</dbReference>
<evidence type="ECO:0000256" key="3">
    <source>
        <dbReference type="ARBA" id="ARBA00022692"/>
    </source>
</evidence>
<organism evidence="8 9">
    <name type="scientific">Thermofilum pendens (strain DSM 2475 / Hrk 5)</name>
    <dbReference type="NCBI Taxonomy" id="368408"/>
    <lineage>
        <taxon>Archaea</taxon>
        <taxon>Thermoproteota</taxon>
        <taxon>Thermoprotei</taxon>
        <taxon>Thermofilales</taxon>
        <taxon>Thermofilaceae</taxon>
        <taxon>Thermofilum</taxon>
    </lineage>
</organism>
<dbReference type="PANTHER" id="PTHR30485:SF0">
    <property type="entry name" value="NI_FE-HYDROGENASE 1 B-TYPE CYTOCHROME SUBUNIT-RELATED"/>
    <property type="match status" value="1"/>
</dbReference>
<keyword evidence="3 6" id="KW-0812">Transmembrane</keyword>
<proteinExistence type="predicted"/>
<keyword evidence="9" id="KW-1185">Reference proteome</keyword>
<name>A1S027_THEPD</name>
<sequence length="240" mass="26543">MGVGRRVEIISKSYRIAHTHNLHFIAILSVTGLTVMALEYFSWLAYVVGLPFAPLLGVDPVTAGVQIFRVLHRIFGVAWGGLLVVYGCYLFCSGKARVFDPLKKPLRDQLKEASSLAKHYLLGKPIPEEVLEKMERHNVFVSYLAILLGVGFALLAVSGVGLMLRYALGLTAQQAAILLFLHDLGFGITVLFVLFHLFAAFHPSNRPLLDAMFGNGTAPFDWVAEHMKAYVKRYGVAPEQ</sequence>
<evidence type="ECO:0000256" key="4">
    <source>
        <dbReference type="ARBA" id="ARBA00022989"/>
    </source>
</evidence>
<dbReference type="SUPFAM" id="SSF81342">
    <property type="entry name" value="Transmembrane di-heme cytochromes"/>
    <property type="match status" value="1"/>
</dbReference>
<accession>A1S027</accession>
<comment type="subcellular location">
    <subcellularLocation>
        <location evidence="1">Cell membrane</location>
        <topology evidence="1">Multi-pass membrane protein</topology>
    </subcellularLocation>
</comment>
<evidence type="ECO:0000256" key="2">
    <source>
        <dbReference type="ARBA" id="ARBA00022475"/>
    </source>
</evidence>
<feature type="domain" description="Cytochrome b561 bacterial/Ni-hydrogenase" evidence="7">
    <location>
        <begin position="12"/>
        <end position="214"/>
    </location>
</feature>
<gene>
    <name evidence="8" type="ordered locus">Tpen_1410</name>
</gene>
<dbReference type="EnsemblBacteria" id="ABL78807">
    <property type="protein sequence ID" value="ABL78807"/>
    <property type="gene ID" value="Tpen_1410"/>
</dbReference>
<dbReference type="OrthoDB" id="27017at2157"/>
<dbReference type="eggNOG" id="arCOG05636">
    <property type="taxonomic scope" value="Archaea"/>
</dbReference>